<reference evidence="8" key="2">
    <citation type="submission" date="2021-09" db="EMBL/GenBank/DDBJ databases">
        <authorList>
            <person name="Gilroy R."/>
        </authorList>
    </citation>
    <scope>NUCLEOTIDE SEQUENCE</scope>
    <source>
        <strain evidence="8">CHK173-2119</strain>
    </source>
</reference>
<sequence>MSAYITPITTAAILFPFLAALAVAPYALWQYRKYGSISKLKLLVVFSFCFYLLCAYFLIILPLPDRNVVAHLTTPRYNLVPFTAARYFFKTTVLNITQPATYLAALRQSGFIQPFFNLVLTIPFGLFLRYIWGVSLKKAVLASFCLSLFFELTQLSGLYFIYPRPYRLFDVDDLILNTSGGTLGYLIEPLFVKLFPTIEQLNQEAEKERNIASFWRRLLALVIDLFIFNLIFQILGAVIKPLATQNYGIYLIGVFIYFVLVPMLAQGSTLGKKLVKIKIVAVNEQSVGFWSLLVRQFLLYGVVFGNLDYFLPVVLKAFTAANGQHLAFYLTILALSGVFFVLCLLNALVLLLKKNSRMFYERLTKTREIGY</sequence>
<dbReference type="PANTHER" id="PTHR36834">
    <property type="entry name" value="MEMBRANE PROTEIN-RELATED"/>
    <property type="match status" value="1"/>
</dbReference>
<dbReference type="PIRSF" id="PIRSF031578">
    <property type="entry name" value="Uncharacterised_Vanz_RDD-cont"/>
    <property type="match status" value="1"/>
</dbReference>
<keyword evidence="4 5" id="KW-0472">Membrane</keyword>
<feature type="domain" description="VanZ-like" evidence="6">
    <location>
        <begin position="48"/>
        <end position="190"/>
    </location>
</feature>
<dbReference type="InterPro" id="IPR006976">
    <property type="entry name" value="VanZ-like"/>
</dbReference>
<feature type="domain" description="RDD" evidence="7">
    <location>
        <begin position="212"/>
        <end position="359"/>
    </location>
</feature>
<evidence type="ECO:0000256" key="4">
    <source>
        <dbReference type="ARBA" id="ARBA00023136"/>
    </source>
</evidence>
<feature type="transmembrane region" description="Helical" evidence="5">
    <location>
        <begin position="6"/>
        <end position="28"/>
    </location>
</feature>
<proteinExistence type="predicted"/>
<evidence type="ECO:0000256" key="5">
    <source>
        <dbReference type="SAM" id="Phobius"/>
    </source>
</evidence>
<feature type="transmembrane region" description="Helical" evidence="5">
    <location>
        <begin position="139"/>
        <end position="162"/>
    </location>
</feature>
<evidence type="ECO:0000313" key="9">
    <source>
        <dbReference type="Proteomes" id="UP000774947"/>
    </source>
</evidence>
<keyword evidence="3 5" id="KW-1133">Transmembrane helix</keyword>
<evidence type="ECO:0000313" key="8">
    <source>
        <dbReference type="EMBL" id="HJE15414.1"/>
    </source>
</evidence>
<feature type="transmembrane region" description="Helical" evidence="5">
    <location>
        <begin position="217"/>
        <end position="235"/>
    </location>
</feature>
<feature type="transmembrane region" description="Helical" evidence="5">
    <location>
        <begin position="111"/>
        <end position="132"/>
    </location>
</feature>
<dbReference type="PANTHER" id="PTHR36834:SF1">
    <property type="entry name" value="INTEGRAL MEMBRANE PROTEIN"/>
    <property type="match status" value="1"/>
</dbReference>
<keyword evidence="2 5" id="KW-0812">Transmembrane</keyword>
<comment type="subcellular location">
    <subcellularLocation>
        <location evidence="1">Membrane</location>
        <topology evidence="1">Multi-pass membrane protein</topology>
    </subcellularLocation>
</comment>
<dbReference type="InterPro" id="IPR053150">
    <property type="entry name" value="Teicoplanin_resist-assoc"/>
</dbReference>
<evidence type="ECO:0000256" key="3">
    <source>
        <dbReference type="ARBA" id="ARBA00022989"/>
    </source>
</evidence>
<organism evidence="8 9">
    <name type="scientific">Lapidilactobacillus dextrinicus</name>
    <dbReference type="NCBI Taxonomy" id="51664"/>
    <lineage>
        <taxon>Bacteria</taxon>
        <taxon>Bacillati</taxon>
        <taxon>Bacillota</taxon>
        <taxon>Bacilli</taxon>
        <taxon>Lactobacillales</taxon>
        <taxon>Lactobacillaceae</taxon>
        <taxon>Lapidilactobacillus</taxon>
    </lineage>
</organism>
<dbReference type="Pfam" id="PF04892">
    <property type="entry name" value="VanZ"/>
    <property type="match status" value="1"/>
</dbReference>
<reference evidence="8" key="1">
    <citation type="journal article" date="2021" name="PeerJ">
        <title>Extensive microbial diversity within the chicken gut microbiome revealed by metagenomics and culture.</title>
        <authorList>
            <person name="Gilroy R."/>
            <person name="Ravi A."/>
            <person name="Getino M."/>
            <person name="Pursley I."/>
            <person name="Horton D.L."/>
            <person name="Alikhan N.F."/>
            <person name="Baker D."/>
            <person name="Gharbi K."/>
            <person name="Hall N."/>
            <person name="Watson M."/>
            <person name="Adriaenssens E.M."/>
            <person name="Foster-Nyarko E."/>
            <person name="Jarju S."/>
            <person name="Secka A."/>
            <person name="Antonio M."/>
            <person name="Oren A."/>
            <person name="Chaudhuri R.R."/>
            <person name="La Ragione R."/>
            <person name="Hildebrand F."/>
            <person name="Pallen M.J."/>
        </authorList>
    </citation>
    <scope>NUCLEOTIDE SEQUENCE</scope>
    <source>
        <strain evidence="8">CHK173-2119</strain>
    </source>
</reference>
<evidence type="ECO:0000256" key="1">
    <source>
        <dbReference type="ARBA" id="ARBA00004141"/>
    </source>
</evidence>
<evidence type="ECO:0000259" key="6">
    <source>
        <dbReference type="Pfam" id="PF04892"/>
    </source>
</evidence>
<gene>
    <name evidence="8" type="ORF">K8W17_04990</name>
</gene>
<evidence type="ECO:0000256" key="2">
    <source>
        <dbReference type="ARBA" id="ARBA00022692"/>
    </source>
</evidence>
<comment type="caution">
    <text evidence="8">The sequence shown here is derived from an EMBL/GenBank/DDBJ whole genome shotgun (WGS) entry which is preliminary data.</text>
</comment>
<name>A0A921B473_9LACO</name>
<dbReference type="EMBL" id="DYXY01000125">
    <property type="protein sequence ID" value="HJE15414.1"/>
    <property type="molecule type" value="Genomic_DNA"/>
</dbReference>
<dbReference type="InterPro" id="IPR010432">
    <property type="entry name" value="RDD"/>
</dbReference>
<feature type="transmembrane region" description="Helical" evidence="5">
    <location>
        <begin position="286"/>
        <end position="307"/>
    </location>
</feature>
<accession>A0A921B473</accession>
<dbReference type="InterPro" id="IPR021192">
    <property type="entry name" value="UCP031578_Vanz/RDD"/>
</dbReference>
<dbReference type="Pfam" id="PF06271">
    <property type="entry name" value="RDD"/>
    <property type="match status" value="1"/>
</dbReference>
<feature type="transmembrane region" description="Helical" evidence="5">
    <location>
        <begin position="174"/>
        <end position="196"/>
    </location>
</feature>
<dbReference type="GO" id="GO:0016020">
    <property type="term" value="C:membrane"/>
    <property type="evidence" value="ECO:0007669"/>
    <property type="project" value="UniProtKB-SubCell"/>
</dbReference>
<dbReference type="Proteomes" id="UP000774947">
    <property type="component" value="Unassembled WGS sequence"/>
</dbReference>
<protein>
    <submittedName>
        <fullName evidence="8">VanZ family protein</fullName>
    </submittedName>
</protein>
<evidence type="ECO:0000259" key="7">
    <source>
        <dbReference type="Pfam" id="PF06271"/>
    </source>
</evidence>
<feature type="transmembrane region" description="Helical" evidence="5">
    <location>
        <begin position="327"/>
        <end position="352"/>
    </location>
</feature>
<feature type="transmembrane region" description="Helical" evidence="5">
    <location>
        <begin position="40"/>
        <end position="63"/>
    </location>
</feature>
<dbReference type="AlphaFoldDB" id="A0A921B473"/>
<feature type="transmembrane region" description="Helical" evidence="5">
    <location>
        <begin position="247"/>
        <end position="265"/>
    </location>
</feature>